<feature type="domain" description="FAS1" evidence="2">
    <location>
        <begin position="27"/>
        <end position="161"/>
    </location>
</feature>
<feature type="signal peptide" evidence="1">
    <location>
        <begin position="1"/>
        <end position="24"/>
    </location>
</feature>
<dbReference type="Proteomes" id="UP001169242">
    <property type="component" value="Unassembled WGS sequence"/>
</dbReference>
<dbReference type="PANTHER" id="PTHR10900">
    <property type="entry name" value="PERIOSTIN-RELATED"/>
    <property type="match status" value="1"/>
</dbReference>
<evidence type="ECO:0000259" key="2">
    <source>
        <dbReference type="PROSITE" id="PS50213"/>
    </source>
</evidence>
<dbReference type="FunFam" id="2.30.180.10:FF:000019">
    <property type="entry name" value="Cell surface lipoprotein"/>
    <property type="match status" value="1"/>
</dbReference>
<dbReference type="PROSITE" id="PS50213">
    <property type="entry name" value="FAS1"/>
    <property type="match status" value="1"/>
</dbReference>
<dbReference type="SMART" id="SM00554">
    <property type="entry name" value="FAS1"/>
    <property type="match status" value="1"/>
</dbReference>
<gene>
    <name evidence="3" type="ORF">PBV87_05680</name>
</gene>
<evidence type="ECO:0000313" key="3">
    <source>
        <dbReference type="EMBL" id="MDA3730988.1"/>
    </source>
</evidence>
<dbReference type="GO" id="GO:0005615">
    <property type="term" value="C:extracellular space"/>
    <property type="evidence" value="ECO:0007669"/>
    <property type="project" value="TreeGrafter"/>
</dbReference>
<dbReference type="SUPFAM" id="SSF82153">
    <property type="entry name" value="FAS1 domain"/>
    <property type="match status" value="1"/>
</dbReference>
<name>A0AA42DL54_9FIRM</name>
<evidence type="ECO:0000256" key="1">
    <source>
        <dbReference type="SAM" id="SignalP"/>
    </source>
</evidence>
<dbReference type="EMBL" id="JAQIFT010000021">
    <property type="protein sequence ID" value="MDA3730988.1"/>
    <property type="molecule type" value="Genomic_DNA"/>
</dbReference>
<dbReference type="Gene3D" id="2.30.180.10">
    <property type="entry name" value="FAS1 domain"/>
    <property type="match status" value="1"/>
</dbReference>
<dbReference type="RefSeq" id="WP_271011459.1">
    <property type="nucleotide sequence ID" value="NZ_JAQIFT010000021.1"/>
</dbReference>
<sequence>MRRKISILFTIVMLFATIQGATWAKPQSNIVQIASSDKQFSTLVTALQAAGLVDTLQGAGPFTVFAPTNDAFSKLPAGTLDTLLKPENKQMLVDILTYHVTPGKIDSKQVAKLNGQEIKMVNGKPAKIQVKDGKVFIDNAQIITTDIMASNGIIHVIDAVILPNK</sequence>
<reference evidence="3" key="1">
    <citation type="journal article" date="2023" name="Int. J. Syst. Evol. Microbiol.">
        <title>&lt;i&gt;Holtiella tumoricola&lt;/i&gt; gen. nov. sp. nov., isolated from a human clinical sample.</title>
        <authorList>
            <person name="Allen-Vercoe E."/>
            <person name="Daigneault M.C."/>
            <person name="Vancuren S.J."/>
            <person name="Cochrane K."/>
            <person name="O'Neal L.L."/>
            <person name="Sankaranarayanan K."/>
            <person name="Lawson P.A."/>
        </authorList>
    </citation>
    <scope>NUCLEOTIDE SEQUENCE</scope>
    <source>
        <strain evidence="3">CC70A</strain>
    </source>
</reference>
<keyword evidence="1" id="KW-0732">Signal</keyword>
<proteinExistence type="predicted"/>
<dbReference type="InterPro" id="IPR050904">
    <property type="entry name" value="Adhesion/Biosynth-related"/>
</dbReference>
<protein>
    <submittedName>
        <fullName evidence="3">Fasciclin domain-containing protein</fullName>
    </submittedName>
</protein>
<comment type="caution">
    <text evidence="3">The sequence shown here is derived from an EMBL/GenBank/DDBJ whole genome shotgun (WGS) entry which is preliminary data.</text>
</comment>
<accession>A0AA42DL54</accession>
<evidence type="ECO:0000313" key="4">
    <source>
        <dbReference type="Proteomes" id="UP001169242"/>
    </source>
</evidence>
<feature type="chain" id="PRO_5041217175" evidence="1">
    <location>
        <begin position="25"/>
        <end position="165"/>
    </location>
</feature>
<dbReference type="PANTHER" id="PTHR10900:SF77">
    <property type="entry name" value="FI19380P1"/>
    <property type="match status" value="1"/>
</dbReference>
<dbReference type="AlphaFoldDB" id="A0AA42DL54"/>
<dbReference type="InterPro" id="IPR000782">
    <property type="entry name" value="FAS1_domain"/>
</dbReference>
<dbReference type="Pfam" id="PF02469">
    <property type="entry name" value="Fasciclin"/>
    <property type="match status" value="1"/>
</dbReference>
<organism evidence="3 4">
    <name type="scientific">Holtiella tumoricola</name>
    <dbReference type="NCBI Taxonomy" id="3018743"/>
    <lineage>
        <taxon>Bacteria</taxon>
        <taxon>Bacillati</taxon>
        <taxon>Bacillota</taxon>
        <taxon>Clostridia</taxon>
        <taxon>Lachnospirales</taxon>
        <taxon>Cellulosilyticaceae</taxon>
        <taxon>Holtiella</taxon>
    </lineage>
</organism>
<dbReference type="InterPro" id="IPR036378">
    <property type="entry name" value="FAS1_dom_sf"/>
</dbReference>
<keyword evidence="4" id="KW-1185">Reference proteome</keyword>